<feature type="compositionally biased region" description="Basic and acidic residues" evidence="1">
    <location>
        <begin position="660"/>
        <end position="683"/>
    </location>
</feature>
<dbReference type="RefSeq" id="XP_041632888.1">
    <property type="nucleotide sequence ID" value="XM_041776954.2"/>
</dbReference>
<evidence type="ECO:0000313" key="3">
    <source>
        <dbReference type="RefSeq" id="XP_041632888.1"/>
    </source>
</evidence>
<evidence type="ECO:0000256" key="1">
    <source>
        <dbReference type="SAM" id="MobiDB-lite"/>
    </source>
</evidence>
<feature type="compositionally biased region" description="Basic residues" evidence="1">
    <location>
        <begin position="292"/>
        <end position="308"/>
    </location>
</feature>
<dbReference type="GeneID" id="121502894"/>
<feature type="region of interest" description="Disordered" evidence="1">
    <location>
        <begin position="266"/>
        <end position="318"/>
    </location>
</feature>
<feature type="compositionally biased region" description="Polar residues" evidence="1">
    <location>
        <begin position="266"/>
        <end position="276"/>
    </location>
</feature>
<proteinExistence type="predicted"/>
<reference evidence="2" key="1">
    <citation type="submission" date="2025-05" db="UniProtKB">
        <authorList>
            <consortium name="RefSeq"/>
        </authorList>
    </citation>
    <scope>NUCLEOTIDE SEQUENCE [LARGE SCALE GENOMIC DNA]</scope>
    <source>
        <strain evidence="2">14028-0561.14</strain>
    </source>
</reference>
<feature type="compositionally biased region" description="Low complexity" evidence="1">
    <location>
        <begin position="539"/>
        <end position="550"/>
    </location>
</feature>
<keyword evidence="2" id="KW-1185">Reference proteome</keyword>
<feature type="compositionally biased region" description="Basic and acidic residues" evidence="1">
    <location>
        <begin position="620"/>
        <end position="653"/>
    </location>
</feature>
<feature type="compositionally biased region" description="Pro residues" evidence="1">
    <location>
        <begin position="278"/>
        <end position="288"/>
    </location>
</feature>
<accession>A0ABM3C7V5</accession>
<feature type="compositionally biased region" description="Polar residues" evidence="1">
    <location>
        <begin position="775"/>
        <end position="799"/>
    </location>
</feature>
<feature type="region of interest" description="Disordered" evidence="1">
    <location>
        <begin position="827"/>
        <end position="876"/>
    </location>
</feature>
<feature type="region of interest" description="Disordered" evidence="1">
    <location>
        <begin position="513"/>
        <end position="811"/>
    </location>
</feature>
<name>A0ABM3C7V5_DROKI</name>
<gene>
    <name evidence="3" type="primary">LOC121502894</name>
</gene>
<reference evidence="3" key="2">
    <citation type="submission" date="2025-08" db="UniProtKB">
        <authorList>
            <consortium name="RefSeq"/>
        </authorList>
    </citation>
    <scope>IDENTIFICATION</scope>
    <source>
        <strain evidence="3">14028-0561.14</strain>
        <tissue evidence="3">Whole fly</tissue>
    </source>
</reference>
<sequence length="1012" mass="114517">MADLVNPSPTIEHGAYESSTYVEAMDPKGEEKSPEENPVMNPKTSPERSSRMCGGDCDCHLPPPLYQQNLTSCDYLPHNECPYRPFQPHNLYGTYPDAGQTYQNPQWQDTQWQWQDPMSMAQWPSNTQPQDYGCCQQQRATGSTNYMEYKGFQHSPKPNPVYVPMECSVYTQESRQGIQSICSCGTIPPCETNYPPKRKRSQGSFAGLKGSFERCRRRKKHYSYEAIISPRRPSTERCCELPRKLNPSDRAYYLRSATPCARTCSNRQHTQVNGPCQSPLPPPPPMRCSPPLRRRSRSRSRCSTRRIRPSPSDCMEKNRPGAEYLKSLDVRANCTYNAQSCDNPAYGRTRSQSPHYQRDSSKRCCCKPSPMTTEPVVCYPPRSRSPCCPRPQPATTKRNCRCSNETLIEEPVKSYRFRCPENRIITLCPHCHKALIKRHRSALTTKRCTSGATRKSCSRFIPVSKMSQVPSNRCIYRTLSRNLTRPKTSSTYRPKYQMNLCCLKRRCQGGANEYRNHHQPASSLKKTQKYPGGQSGLPSRTSSHRSNNSTLIRYSSPRPALSMPASANGYQSRASHHQSRTADPSSFQKQNQSEHMPSGRDPRLASSSRRDPRLASNSGRDPRSALKPERDPRLALNSGRDHRSAQNSERDPRLASNSGRDPRSTTNSRRDSALASMSERDPRLAPNPDRNPRLTANPERDPRLAPNTERDLRSAPNPERDLRSAPNPERDHRSAPNPDRDRRSAPNPDRDHRSAPNSDRDPRSAPNPEKDPRLASNSGKDPPKSSMSGRDQLIASMSGSDPPKASRGPQLASQLAPFVAPQLTPQLASSPALQREHRTSSPRAEGPSNSRHRHRSHREHSHRKEKNKEQQQPQEPFYPQARPELAPVYMGSPPPANAMPQEVFGHQTYRPANFMGTEINPFYRGTFLDPRSVATSHPYHMGPVQLRKYDALPKLPRTARHPSMMLMPPKWTGLGQLQTWIFGESCVGQSAVPQSKTWSWRQIFGRPKKPVI</sequence>
<protein>
    <submittedName>
        <fullName evidence="3">Serine/arginine repetitive matrix protein 1 isoform X1</fullName>
    </submittedName>
</protein>
<feature type="compositionally biased region" description="Basic residues" evidence="1">
    <location>
        <begin position="850"/>
        <end position="865"/>
    </location>
</feature>
<feature type="compositionally biased region" description="Basic and acidic residues" evidence="1">
    <location>
        <begin position="597"/>
        <end position="613"/>
    </location>
</feature>
<feature type="compositionally biased region" description="Polar residues" evidence="1">
    <location>
        <begin position="581"/>
        <end position="595"/>
    </location>
</feature>
<feature type="compositionally biased region" description="Basic and acidic residues" evidence="1">
    <location>
        <begin position="25"/>
        <end position="35"/>
    </location>
</feature>
<organism evidence="2 3">
    <name type="scientific">Drosophila kikkawai</name>
    <name type="common">Fruit fly</name>
    <dbReference type="NCBI Taxonomy" id="30033"/>
    <lineage>
        <taxon>Eukaryota</taxon>
        <taxon>Metazoa</taxon>
        <taxon>Ecdysozoa</taxon>
        <taxon>Arthropoda</taxon>
        <taxon>Hexapoda</taxon>
        <taxon>Insecta</taxon>
        <taxon>Pterygota</taxon>
        <taxon>Neoptera</taxon>
        <taxon>Endopterygota</taxon>
        <taxon>Diptera</taxon>
        <taxon>Brachycera</taxon>
        <taxon>Muscomorpha</taxon>
        <taxon>Ephydroidea</taxon>
        <taxon>Drosophilidae</taxon>
        <taxon>Drosophila</taxon>
        <taxon>Sophophora</taxon>
    </lineage>
</organism>
<feature type="compositionally biased region" description="Basic and acidic residues" evidence="1">
    <location>
        <begin position="698"/>
        <end position="773"/>
    </location>
</feature>
<dbReference type="Proteomes" id="UP001652661">
    <property type="component" value="Chromosome 2R"/>
</dbReference>
<evidence type="ECO:0000313" key="2">
    <source>
        <dbReference type="Proteomes" id="UP001652661"/>
    </source>
</evidence>
<feature type="region of interest" description="Disordered" evidence="1">
    <location>
        <begin position="1"/>
        <end position="53"/>
    </location>
</feature>